<dbReference type="EMBL" id="CAADFG010000052">
    <property type="protein sequence ID" value="VFJ93080.1"/>
    <property type="molecule type" value="Genomic_DNA"/>
</dbReference>
<name>A0A450UMQ6_9GAMM</name>
<evidence type="ECO:0000313" key="2">
    <source>
        <dbReference type="EMBL" id="VFJ93811.1"/>
    </source>
</evidence>
<accession>A0A450UMQ6</accession>
<dbReference type="EMBL" id="CAADFI010000051">
    <property type="protein sequence ID" value="VFJ93811.1"/>
    <property type="molecule type" value="Genomic_DNA"/>
</dbReference>
<sequence length="51" mass="5786">MPAGVRLQNGMRRTRVRSAEDKSMVIEDRVGRKALYAQGNRIINHCLAKMS</sequence>
<gene>
    <name evidence="1" type="ORF">BECKH772A_GA0070896_100521</name>
    <name evidence="2" type="ORF">BECKH772B_GA0070898_100511</name>
</gene>
<evidence type="ECO:0000313" key="1">
    <source>
        <dbReference type="EMBL" id="VFJ93080.1"/>
    </source>
</evidence>
<reference evidence="2" key="1">
    <citation type="submission" date="2019-02" db="EMBL/GenBank/DDBJ databases">
        <authorList>
            <person name="Gruber-Vodicka R. H."/>
            <person name="Seah K. B. B."/>
        </authorList>
    </citation>
    <scope>NUCLEOTIDE SEQUENCE</scope>
    <source>
        <strain evidence="1">BECK_SA2B15</strain>
        <strain evidence="2">BECK_SA2B20</strain>
    </source>
</reference>
<dbReference type="AlphaFoldDB" id="A0A450UMQ6"/>
<proteinExistence type="predicted"/>
<protein>
    <submittedName>
        <fullName evidence="2">Uncharacterized protein</fullName>
    </submittedName>
</protein>
<organism evidence="2">
    <name type="scientific">Candidatus Kentrum eta</name>
    <dbReference type="NCBI Taxonomy" id="2126337"/>
    <lineage>
        <taxon>Bacteria</taxon>
        <taxon>Pseudomonadati</taxon>
        <taxon>Pseudomonadota</taxon>
        <taxon>Gammaproteobacteria</taxon>
        <taxon>Candidatus Kentrum</taxon>
    </lineage>
</organism>